<proteinExistence type="predicted"/>
<name>A0A518IFE1_9PLAN</name>
<evidence type="ECO:0000313" key="2">
    <source>
        <dbReference type="EMBL" id="QDV51812.1"/>
    </source>
</evidence>
<dbReference type="EMBL" id="CP037452">
    <property type="protein sequence ID" value="QDV51812.1"/>
    <property type="molecule type" value="Genomic_DNA"/>
</dbReference>
<feature type="chain" id="PRO_5022187647" evidence="1">
    <location>
        <begin position="27"/>
        <end position="304"/>
    </location>
</feature>
<gene>
    <name evidence="2" type="ORF">Enr17x_38710</name>
</gene>
<reference evidence="2 3" key="1">
    <citation type="submission" date="2019-03" db="EMBL/GenBank/DDBJ databases">
        <title>Deep-cultivation of Planctomycetes and their phenomic and genomic characterization uncovers novel biology.</title>
        <authorList>
            <person name="Wiegand S."/>
            <person name="Jogler M."/>
            <person name="Boedeker C."/>
            <person name="Pinto D."/>
            <person name="Vollmers J."/>
            <person name="Rivas-Marin E."/>
            <person name="Kohn T."/>
            <person name="Peeters S.H."/>
            <person name="Heuer A."/>
            <person name="Rast P."/>
            <person name="Oberbeckmann S."/>
            <person name="Bunk B."/>
            <person name="Jeske O."/>
            <person name="Meyerdierks A."/>
            <person name="Storesund J.E."/>
            <person name="Kallscheuer N."/>
            <person name="Luecker S."/>
            <person name="Lage O.M."/>
            <person name="Pohl T."/>
            <person name="Merkel B.J."/>
            <person name="Hornburger P."/>
            <person name="Mueller R.-W."/>
            <person name="Bruemmer F."/>
            <person name="Labrenz M."/>
            <person name="Spormann A.M."/>
            <person name="Op den Camp H."/>
            <person name="Overmann J."/>
            <person name="Amann R."/>
            <person name="Jetten M.S.M."/>
            <person name="Mascher T."/>
            <person name="Medema M.H."/>
            <person name="Devos D.P."/>
            <person name="Kaster A.-K."/>
            <person name="Ovreas L."/>
            <person name="Rohde M."/>
            <person name="Galperin M.Y."/>
            <person name="Jogler C."/>
        </authorList>
    </citation>
    <scope>NUCLEOTIDE SEQUENCE [LARGE SCALE GENOMIC DNA]</scope>
    <source>
        <strain evidence="2 3">Enr17</strain>
    </source>
</reference>
<sequence precursor="true">MTFKQISFHLMSFVLCLACSGPTAFAGETAPAKQGSPQLLTLIVMDPLAAPLSCPCVKGYAQRDYEKLGAYLEKELGRKVEVKFSESLAKAVPEKANNRAYLIIGKQSVVLADAGALKLKVQGVARLSDLKGSTTQTGLIVVPAKDPAQTAKDLQGYRIFFGPSECDEKHQAAMNILKKAHVSIPKKLEISEACSDGACKILEFDKDVRAAAVISSYAKPLLQGCGTIKKGDLRVVAETKPVPFITAFTGGKMNAAEQKEISTALMNVVTQPELCQSLESLLGFVTLENPVGSSQPKTAALKKK</sequence>
<keyword evidence="1" id="KW-0732">Signal</keyword>
<dbReference type="KEGG" id="gfm:Enr17x_38710"/>
<protein>
    <submittedName>
        <fullName evidence="2">ABC transporter, phosphonate, periplasmic substrate-binding protein</fullName>
    </submittedName>
</protein>
<dbReference type="Proteomes" id="UP000318313">
    <property type="component" value="Chromosome"/>
</dbReference>
<accession>A0A518IFE1</accession>
<evidence type="ECO:0000256" key="1">
    <source>
        <dbReference type="SAM" id="SignalP"/>
    </source>
</evidence>
<keyword evidence="3" id="KW-1185">Reference proteome</keyword>
<dbReference type="Gene3D" id="3.40.190.10">
    <property type="entry name" value="Periplasmic binding protein-like II"/>
    <property type="match status" value="2"/>
</dbReference>
<feature type="signal peptide" evidence="1">
    <location>
        <begin position="1"/>
        <end position="26"/>
    </location>
</feature>
<dbReference type="AlphaFoldDB" id="A0A518IFE1"/>
<organism evidence="2 3">
    <name type="scientific">Gimesia fumaroli</name>
    <dbReference type="NCBI Taxonomy" id="2527976"/>
    <lineage>
        <taxon>Bacteria</taxon>
        <taxon>Pseudomonadati</taxon>
        <taxon>Planctomycetota</taxon>
        <taxon>Planctomycetia</taxon>
        <taxon>Planctomycetales</taxon>
        <taxon>Planctomycetaceae</taxon>
        <taxon>Gimesia</taxon>
    </lineage>
</organism>
<evidence type="ECO:0000313" key="3">
    <source>
        <dbReference type="Proteomes" id="UP000318313"/>
    </source>
</evidence>
<dbReference type="Pfam" id="PF12974">
    <property type="entry name" value="Phosphonate-bd"/>
    <property type="match status" value="1"/>
</dbReference>